<keyword evidence="1" id="KW-0472">Membrane</keyword>
<dbReference type="EMBL" id="JAQKRA010000001">
    <property type="protein sequence ID" value="MDB6491494.1"/>
    <property type="molecule type" value="Genomic_DNA"/>
</dbReference>
<evidence type="ECO:0000313" key="3">
    <source>
        <dbReference type="Proteomes" id="UP001212008"/>
    </source>
</evidence>
<evidence type="ECO:0008006" key="4">
    <source>
        <dbReference type="Google" id="ProtNLM"/>
    </source>
</evidence>
<feature type="transmembrane region" description="Helical" evidence="1">
    <location>
        <begin position="12"/>
        <end position="30"/>
    </location>
</feature>
<reference evidence="2 3" key="1">
    <citation type="submission" date="2023-01" db="EMBL/GenBank/DDBJ databases">
        <title>Human gut microbiome strain richness.</title>
        <authorList>
            <person name="Chen-Liaw A."/>
        </authorList>
    </citation>
    <scope>NUCLEOTIDE SEQUENCE [LARGE SCALE GENOMIC DNA]</scope>
    <source>
        <strain evidence="2 3">RTP21311st1_C8_RTP21311_201001</strain>
    </source>
</reference>
<sequence length="141" mass="15672">MRTQHPNLWHPIRFAIMLIVLAWTIYGVCYEPPTDIFGVIWVAMLVTALVPSPLFLKSTSVAILVIASIGDLFTPYAHLGNSLPAQLYAYGMLAYSTNAIIVATLLIYYVVNILLIDPLTQIPTPSPWSACMPWCYCLVGR</sequence>
<feature type="transmembrane region" description="Helical" evidence="1">
    <location>
        <begin position="61"/>
        <end position="81"/>
    </location>
</feature>
<feature type="transmembrane region" description="Helical" evidence="1">
    <location>
        <begin position="36"/>
        <end position="56"/>
    </location>
</feature>
<evidence type="ECO:0000256" key="1">
    <source>
        <dbReference type="SAM" id="Phobius"/>
    </source>
</evidence>
<keyword evidence="1" id="KW-0812">Transmembrane</keyword>
<protein>
    <recommendedName>
        <fullName evidence="4">Rod shape-determining protein MreD</fullName>
    </recommendedName>
</protein>
<dbReference type="Proteomes" id="UP001212008">
    <property type="component" value="Unassembled WGS sequence"/>
</dbReference>
<organism evidence="2 3">
    <name type="scientific">Bifidobacterium pseudocatenulatum</name>
    <dbReference type="NCBI Taxonomy" id="28026"/>
    <lineage>
        <taxon>Bacteria</taxon>
        <taxon>Bacillati</taxon>
        <taxon>Actinomycetota</taxon>
        <taxon>Actinomycetes</taxon>
        <taxon>Bifidobacteriales</taxon>
        <taxon>Bifidobacteriaceae</taxon>
        <taxon>Bifidobacterium</taxon>
    </lineage>
</organism>
<dbReference type="RefSeq" id="WP_271735068.1">
    <property type="nucleotide sequence ID" value="NZ_JAQKQX010000001.1"/>
</dbReference>
<feature type="transmembrane region" description="Helical" evidence="1">
    <location>
        <begin position="87"/>
        <end position="111"/>
    </location>
</feature>
<proteinExistence type="predicted"/>
<gene>
    <name evidence="2" type="ORF">PMN70_04685</name>
</gene>
<keyword evidence="1" id="KW-1133">Transmembrane helix</keyword>
<name>A0ABD4W775_BIFPS</name>
<comment type="caution">
    <text evidence="2">The sequence shown here is derived from an EMBL/GenBank/DDBJ whole genome shotgun (WGS) entry which is preliminary data.</text>
</comment>
<accession>A0ABD4W775</accession>
<dbReference type="AlphaFoldDB" id="A0ABD4W775"/>
<evidence type="ECO:0000313" key="2">
    <source>
        <dbReference type="EMBL" id="MDB6491494.1"/>
    </source>
</evidence>